<sequence>MGRNEEEMQKIKTILEARNVPGARVLRDQLYPIKADSMNRMAVFDQEFNVLPGAMETLSQENEVQIAKVVWLSRKVNPKSYGSMVVYLTKSTDAKRLLQEHYFLVAGESAYTSVFEQITGPEQCYNCLELGHKAFSRNFRKLHPRRHE</sequence>
<dbReference type="AlphaFoldDB" id="W9NKV0"/>
<dbReference type="EMBL" id="JH651040">
    <property type="protein sequence ID" value="EXA30657.1"/>
    <property type="molecule type" value="Genomic_DNA"/>
</dbReference>
<name>W9NKV0_FUSOX</name>
<accession>W9NKV0</accession>
<dbReference type="Proteomes" id="UP000030751">
    <property type="component" value="Unassembled WGS sequence"/>
</dbReference>
<reference evidence="1" key="1">
    <citation type="submission" date="2011-10" db="EMBL/GenBank/DDBJ databases">
        <title>The Genome Sequence of Fusarium oxysporum HDV247.</title>
        <authorList>
            <consortium name="The Broad Institute Genome Sequencing Platform"/>
            <person name="Ma L.-J."/>
            <person name="Gale L.R."/>
            <person name="Schwartz D.C."/>
            <person name="Zhou S."/>
            <person name="Corby-Kistler H."/>
            <person name="Young S.K."/>
            <person name="Zeng Q."/>
            <person name="Gargeya S."/>
            <person name="Fitzgerald M."/>
            <person name="Haas B."/>
            <person name="Abouelleil A."/>
            <person name="Alvarado L."/>
            <person name="Arachchi H.M."/>
            <person name="Berlin A."/>
            <person name="Brown A."/>
            <person name="Chapman S.B."/>
            <person name="Chen Z."/>
            <person name="Dunbar C."/>
            <person name="Freedman E."/>
            <person name="Gearin G."/>
            <person name="Goldberg J."/>
            <person name="Griggs A."/>
            <person name="Gujja S."/>
            <person name="Heiman D."/>
            <person name="Howarth C."/>
            <person name="Larson L."/>
            <person name="Lui A."/>
            <person name="MacDonald P.J.P."/>
            <person name="Montmayeur A."/>
            <person name="Murphy C."/>
            <person name="Neiman D."/>
            <person name="Pearson M."/>
            <person name="Priest M."/>
            <person name="Roberts A."/>
            <person name="Saif S."/>
            <person name="Shea T."/>
            <person name="Shenoy N."/>
            <person name="Sisk P."/>
            <person name="Stolte C."/>
            <person name="Sykes S."/>
            <person name="Wortman J."/>
            <person name="Nusbaum C."/>
            <person name="Birren B."/>
        </authorList>
    </citation>
    <scope>NUCLEOTIDE SEQUENCE [LARGE SCALE GENOMIC DNA]</scope>
    <source>
        <strain evidence="1">HDV247</strain>
    </source>
</reference>
<protein>
    <submittedName>
        <fullName evidence="1">Uncharacterized protein</fullName>
    </submittedName>
</protein>
<evidence type="ECO:0000313" key="1">
    <source>
        <dbReference type="EMBL" id="EXA30657.1"/>
    </source>
</evidence>
<gene>
    <name evidence="1" type="ORF">FOVG_17991</name>
</gene>
<proteinExistence type="predicted"/>
<reference evidence="1" key="2">
    <citation type="submission" date="2012-05" db="EMBL/GenBank/DDBJ databases">
        <title>Annotation of the Genome Sequence of Fusarium oxysporum HDV247.</title>
        <authorList>
            <consortium name="The Broad Institute Genomics Platform"/>
            <person name="Ma L.-J."/>
            <person name="Corby-Kistler H."/>
            <person name="Broz K."/>
            <person name="Gale L.R."/>
            <person name="Jonkers W."/>
            <person name="O'Donnell K."/>
            <person name="Ploetz R."/>
            <person name="Steinberg C."/>
            <person name="Schwartz D.C."/>
            <person name="VanEtten H."/>
            <person name="Zhou S."/>
            <person name="Young S.K."/>
            <person name="Zeng Q."/>
            <person name="Gargeya S."/>
            <person name="Fitzgerald M."/>
            <person name="Abouelleil A."/>
            <person name="Alvarado L."/>
            <person name="Chapman S.B."/>
            <person name="Gainer-Dewar J."/>
            <person name="Goldberg J."/>
            <person name="Griggs A."/>
            <person name="Gujja S."/>
            <person name="Hansen M."/>
            <person name="Howarth C."/>
            <person name="Imamovic A."/>
            <person name="Ireland A."/>
            <person name="Larimer J."/>
            <person name="McCowan C."/>
            <person name="Murphy C."/>
            <person name="Pearson M."/>
            <person name="Poon T.W."/>
            <person name="Priest M."/>
            <person name="Roberts A."/>
            <person name="Saif S."/>
            <person name="Shea T."/>
            <person name="Sykes S."/>
            <person name="Wortman J."/>
            <person name="Nusbaum C."/>
            <person name="Birren B."/>
        </authorList>
    </citation>
    <scope>NUCLEOTIDE SEQUENCE</scope>
    <source>
        <strain evidence="1">HDV247</strain>
    </source>
</reference>
<organism evidence="1">
    <name type="scientific">Fusarium oxysporum f. sp. pisi HDV247</name>
    <dbReference type="NCBI Taxonomy" id="1080344"/>
    <lineage>
        <taxon>Eukaryota</taxon>
        <taxon>Fungi</taxon>
        <taxon>Dikarya</taxon>
        <taxon>Ascomycota</taxon>
        <taxon>Pezizomycotina</taxon>
        <taxon>Sordariomycetes</taxon>
        <taxon>Hypocreomycetidae</taxon>
        <taxon>Hypocreales</taxon>
        <taxon>Nectriaceae</taxon>
        <taxon>Fusarium</taxon>
        <taxon>Fusarium oxysporum species complex</taxon>
    </lineage>
</organism>
<dbReference type="HOGENOM" id="CLU_122502_0_0_1"/>